<dbReference type="Proteomes" id="UP000315636">
    <property type="component" value="Unassembled WGS sequence"/>
</dbReference>
<keyword evidence="4" id="KW-1185">Reference proteome</keyword>
<feature type="compositionally biased region" description="Basic and acidic residues" evidence="1">
    <location>
        <begin position="268"/>
        <end position="280"/>
    </location>
</feature>
<dbReference type="AlphaFoldDB" id="A0A521C895"/>
<reference evidence="3 4" key="1">
    <citation type="submission" date="2017-05" db="EMBL/GenBank/DDBJ databases">
        <authorList>
            <person name="Varghese N."/>
            <person name="Submissions S."/>
        </authorList>
    </citation>
    <scope>NUCLEOTIDE SEQUENCE [LARGE SCALE GENOMIC DNA]</scope>
    <source>
        <strain evidence="3 4">DSM 45474</strain>
    </source>
</reference>
<dbReference type="InterPro" id="IPR010982">
    <property type="entry name" value="Lambda_DNA-bd_dom_sf"/>
</dbReference>
<feature type="transmembrane region" description="Helical" evidence="2">
    <location>
        <begin position="237"/>
        <end position="257"/>
    </location>
</feature>
<evidence type="ECO:0000256" key="1">
    <source>
        <dbReference type="SAM" id="MobiDB-lite"/>
    </source>
</evidence>
<dbReference type="Gene3D" id="1.10.260.40">
    <property type="entry name" value="lambda repressor-like DNA-binding domains"/>
    <property type="match status" value="1"/>
</dbReference>
<dbReference type="PANTHER" id="PTHR34475">
    <property type="match status" value="1"/>
</dbReference>
<evidence type="ECO:0000313" key="4">
    <source>
        <dbReference type="Proteomes" id="UP000315636"/>
    </source>
</evidence>
<feature type="compositionally biased region" description="Basic residues" evidence="1">
    <location>
        <begin position="101"/>
        <end position="110"/>
    </location>
</feature>
<dbReference type="RefSeq" id="WP_142504936.1">
    <property type="nucleotide sequence ID" value="NZ_FXTI01000003.1"/>
</dbReference>
<evidence type="ECO:0000313" key="3">
    <source>
        <dbReference type="EMBL" id="SMO55628.1"/>
    </source>
</evidence>
<dbReference type="GO" id="GO:0003677">
    <property type="term" value="F:DNA binding"/>
    <property type="evidence" value="ECO:0007669"/>
    <property type="project" value="InterPro"/>
</dbReference>
<organism evidence="3 4">
    <name type="scientific">Melghirimyces algeriensis</name>
    <dbReference type="NCBI Taxonomy" id="910412"/>
    <lineage>
        <taxon>Bacteria</taxon>
        <taxon>Bacillati</taxon>
        <taxon>Bacillota</taxon>
        <taxon>Bacilli</taxon>
        <taxon>Bacillales</taxon>
        <taxon>Thermoactinomycetaceae</taxon>
        <taxon>Melghirimyces</taxon>
    </lineage>
</organism>
<feature type="compositionally biased region" description="Basic and acidic residues" evidence="1">
    <location>
        <begin position="183"/>
        <end position="204"/>
    </location>
</feature>
<evidence type="ECO:0000256" key="2">
    <source>
        <dbReference type="SAM" id="Phobius"/>
    </source>
</evidence>
<dbReference type="InterPro" id="IPR001387">
    <property type="entry name" value="Cro/C1-type_HTH"/>
</dbReference>
<sequence>MSSHIGYRLRQARESWGLSLEEMEQYTRISATDLNALESGDFDRISSPYYIRIYLRTYAKTLGLDSREIVNEYRQTVGGSATLSGGGTPFGQGGTQERSHVPSRRSRKKAQTPPVEMMNHSREGQESTLTSRFRRQRKDASSVIDGNNPSALNSMAEEGSRKVSMPPDMPEPQELGLSPQDAMKGENTPDSKEEKAVQRQDHAETAQPVHIGSRSERRKKKKNKQTDSKWGTWYTRFLLLMTILLIPATIYVFYLYYTEEPPQSVEGKTQKEEKESKKESSQSSEPILTPVQTGGKETDYYELTNADEIELNIKAKEESQFQIRKQEVGDELKEGLLKKGGSFSYKYDKGDDIYLELESASSAAVTVNGKKVKTSYDHKKLIHIALIQ</sequence>
<feature type="compositionally biased region" description="Polar residues" evidence="1">
    <location>
        <begin position="144"/>
        <end position="153"/>
    </location>
</feature>
<dbReference type="CDD" id="cd00093">
    <property type="entry name" value="HTH_XRE"/>
    <property type="match status" value="1"/>
</dbReference>
<dbReference type="SUPFAM" id="SSF47413">
    <property type="entry name" value="lambda repressor-like DNA-binding domains"/>
    <property type="match status" value="1"/>
</dbReference>
<accession>A0A521C895</accession>
<dbReference type="OrthoDB" id="9797543at2"/>
<dbReference type="EMBL" id="FXTI01000003">
    <property type="protein sequence ID" value="SMO55628.1"/>
    <property type="molecule type" value="Genomic_DNA"/>
</dbReference>
<keyword evidence="2" id="KW-0812">Transmembrane</keyword>
<feature type="compositionally biased region" description="Gly residues" evidence="1">
    <location>
        <begin position="84"/>
        <end position="94"/>
    </location>
</feature>
<dbReference type="Pfam" id="PF13413">
    <property type="entry name" value="HTH_25"/>
    <property type="match status" value="1"/>
</dbReference>
<dbReference type="InterPro" id="IPR050400">
    <property type="entry name" value="Bact_Cytoskel_RodZ"/>
</dbReference>
<feature type="region of interest" description="Disordered" evidence="1">
    <location>
        <begin position="263"/>
        <end position="294"/>
    </location>
</feature>
<feature type="region of interest" description="Disordered" evidence="1">
    <location>
        <begin position="79"/>
        <end position="225"/>
    </location>
</feature>
<name>A0A521C895_9BACL</name>
<gene>
    <name evidence="3" type="ORF">SAMN06264849_103189</name>
</gene>
<dbReference type="PANTHER" id="PTHR34475:SF1">
    <property type="entry name" value="CYTOSKELETON PROTEIN RODZ"/>
    <property type="match status" value="1"/>
</dbReference>
<keyword evidence="2" id="KW-0472">Membrane</keyword>
<keyword evidence="2" id="KW-1133">Transmembrane helix</keyword>
<protein>
    <submittedName>
        <fullName evidence="3">Helix-turn-helix domain-containing protein</fullName>
    </submittedName>
</protein>
<proteinExistence type="predicted"/>